<proteinExistence type="predicted"/>
<feature type="region of interest" description="Disordered" evidence="6">
    <location>
        <begin position="911"/>
        <end position="1007"/>
    </location>
</feature>
<dbReference type="GO" id="GO:0010468">
    <property type="term" value="P:regulation of gene expression"/>
    <property type="evidence" value="ECO:0007669"/>
    <property type="project" value="UniProtKB-ARBA"/>
</dbReference>
<evidence type="ECO:0000256" key="5">
    <source>
        <dbReference type="ARBA" id="ARBA00023242"/>
    </source>
</evidence>
<dbReference type="GO" id="GO:0005654">
    <property type="term" value="C:nucleoplasm"/>
    <property type="evidence" value="ECO:0007669"/>
    <property type="project" value="UniProtKB-ARBA"/>
</dbReference>
<feature type="region of interest" description="Disordered" evidence="6">
    <location>
        <begin position="781"/>
        <end position="817"/>
    </location>
</feature>
<accession>A0A9P6EKL6</accession>
<evidence type="ECO:0000256" key="2">
    <source>
        <dbReference type="ARBA" id="ARBA00022491"/>
    </source>
</evidence>
<feature type="compositionally biased region" description="Basic and acidic residues" evidence="6">
    <location>
        <begin position="1070"/>
        <end position="1129"/>
    </location>
</feature>
<feature type="compositionally biased region" description="Polar residues" evidence="6">
    <location>
        <begin position="536"/>
        <end position="552"/>
    </location>
</feature>
<feature type="region of interest" description="Disordered" evidence="6">
    <location>
        <begin position="492"/>
        <end position="670"/>
    </location>
</feature>
<feature type="compositionally biased region" description="Polar residues" evidence="6">
    <location>
        <begin position="26"/>
        <end position="39"/>
    </location>
</feature>
<dbReference type="Pfam" id="PF08598">
    <property type="entry name" value="Sds3"/>
    <property type="match status" value="1"/>
</dbReference>
<feature type="compositionally biased region" description="Acidic residues" evidence="6">
    <location>
        <begin position="579"/>
        <end position="669"/>
    </location>
</feature>
<feature type="compositionally biased region" description="Polar residues" evidence="6">
    <location>
        <begin position="931"/>
        <end position="944"/>
    </location>
</feature>
<feature type="compositionally biased region" description="Polar residues" evidence="6">
    <location>
        <begin position="170"/>
        <end position="179"/>
    </location>
</feature>
<feature type="compositionally biased region" description="Pro residues" evidence="6">
    <location>
        <begin position="1359"/>
        <end position="1375"/>
    </location>
</feature>
<feature type="compositionally biased region" description="Pro residues" evidence="6">
    <location>
        <begin position="803"/>
        <end position="816"/>
    </location>
</feature>
<dbReference type="Proteomes" id="UP000807306">
    <property type="component" value="Unassembled WGS sequence"/>
</dbReference>
<feature type="compositionally biased region" description="Acidic residues" evidence="6">
    <location>
        <begin position="50"/>
        <end position="63"/>
    </location>
</feature>
<feature type="compositionally biased region" description="Basic residues" evidence="6">
    <location>
        <begin position="833"/>
        <end position="845"/>
    </location>
</feature>
<evidence type="ECO:0000256" key="6">
    <source>
        <dbReference type="SAM" id="MobiDB-lite"/>
    </source>
</evidence>
<dbReference type="InterPro" id="IPR013907">
    <property type="entry name" value="Sds3"/>
</dbReference>
<evidence type="ECO:0000313" key="7">
    <source>
        <dbReference type="EMBL" id="KAF9530639.1"/>
    </source>
</evidence>
<feature type="compositionally biased region" description="Polar residues" evidence="6">
    <location>
        <begin position="1436"/>
        <end position="1450"/>
    </location>
</feature>
<evidence type="ECO:0000256" key="1">
    <source>
        <dbReference type="ARBA" id="ARBA00004123"/>
    </source>
</evidence>
<evidence type="ECO:0000256" key="4">
    <source>
        <dbReference type="ARBA" id="ARBA00023163"/>
    </source>
</evidence>
<keyword evidence="2" id="KW-0678">Repressor</keyword>
<comment type="subcellular location">
    <subcellularLocation>
        <location evidence="1">Nucleus</location>
    </subcellularLocation>
</comment>
<feature type="compositionally biased region" description="Acidic residues" evidence="6">
    <location>
        <begin position="195"/>
        <end position="214"/>
    </location>
</feature>
<feature type="compositionally biased region" description="Basic residues" evidence="6">
    <location>
        <begin position="1139"/>
        <end position="1154"/>
    </location>
</feature>
<feature type="compositionally biased region" description="Polar residues" evidence="6">
    <location>
        <begin position="1190"/>
        <end position="1208"/>
    </location>
</feature>
<feature type="compositionally biased region" description="Polar residues" evidence="6">
    <location>
        <begin position="1410"/>
        <end position="1429"/>
    </location>
</feature>
<name>A0A9P6EKL6_9AGAR</name>
<feature type="compositionally biased region" description="Basic residues" evidence="6">
    <location>
        <begin position="313"/>
        <end position="322"/>
    </location>
</feature>
<comment type="caution">
    <text evidence="7">The sequence shown here is derived from an EMBL/GenBank/DDBJ whole genome shotgun (WGS) entry which is preliminary data.</text>
</comment>
<feature type="compositionally biased region" description="Low complexity" evidence="6">
    <location>
        <begin position="75"/>
        <end position="85"/>
    </location>
</feature>
<evidence type="ECO:0000256" key="3">
    <source>
        <dbReference type="ARBA" id="ARBA00023015"/>
    </source>
</evidence>
<dbReference type="EMBL" id="MU157839">
    <property type="protein sequence ID" value="KAF9530639.1"/>
    <property type="molecule type" value="Genomic_DNA"/>
</dbReference>
<feature type="compositionally biased region" description="Acidic residues" evidence="6">
    <location>
        <begin position="226"/>
        <end position="236"/>
    </location>
</feature>
<feature type="region of interest" description="Disordered" evidence="6">
    <location>
        <begin position="1"/>
        <end position="431"/>
    </location>
</feature>
<feature type="compositionally biased region" description="Basic and acidic residues" evidence="6">
    <location>
        <begin position="1225"/>
        <end position="1238"/>
    </location>
</feature>
<feature type="compositionally biased region" description="Acidic residues" evidence="6">
    <location>
        <begin position="108"/>
        <end position="117"/>
    </location>
</feature>
<gene>
    <name evidence="7" type="ORF">CPB83DRAFT_850669</name>
</gene>
<feature type="compositionally biased region" description="Basic and acidic residues" evidence="6">
    <location>
        <begin position="1486"/>
        <end position="1495"/>
    </location>
</feature>
<keyword evidence="3" id="KW-0805">Transcription regulation</keyword>
<feature type="compositionally biased region" description="Polar residues" evidence="6">
    <location>
        <begin position="963"/>
        <end position="972"/>
    </location>
</feature>
<feature type="compositionally biased region" description="Basic residues" evidence="6">
    <location>
        <begin position="258"/>
        <end position="270"/>
    </location>
</feature>
<reference evidence="7" key="1">
    <citation type="submission" date="2020-11" db="EMBL/GenBank/DDBJ databases">
        <authorList>
            <consortium name="DOE Joint Genome Institute"/>
            <person name="Ahrendt S."/>
            <person name="Riley R."/>
            <person name="Andreopoulos W."/>
            <person name="Labutti K."/>
            <person name="Pangilinan J."/>
            <person name="Ruiz-Duenas F.J."/>
            <person name="Barrasa J.M."/>
            <person name="Sanchez-Garcia M."/>
            <person name="Camarero S."/>
            <person name="Miyauchi S."/>
            <person name="Serrano A."/>
            <person name="Linde D."/>
            <person name="Babiker R."/>
            <person name="Drula E."/>
            <person name="Ayuso-Fernandez I."/>
            <person name="Pacheco R."/>
            <person name="Padilla G."/>
            <person name="Ferreira P."/>
            <person name="Barriuso J."/>
            <person name="Kellner H."/>
            <person name="Castanera R."/>
            <person name="Alfaro M."/>
            <person name="Ramirez L."/>
            <person name="Pisabarro A.G."/>
            <person name="Kuo A."/>
            <person name="Tritt A."/>
            <person name="Lipzen A."/>
            <person name="He G."/>
            <person name="Yan M."/>
            <person name="Ng V."/>
            <person name="Cullen D."/>
            <person name="Martin F."/>
            <person name="Rosso M.-N."/>
            <person name="Henrissat B."/>
            <person name="Hibbett D."/>
            <person name="Martinez A.T."/>
            <person name="Grigoriev I.V."/>
        </authorList>
    </citation>
    <scope>NUCLEOTIDE SEQUENCE</scope>
    <source>
        <strain evidence="7">CBS 506.95</strain>
    </source>
</reference>
<feature type="compositionally biased region" description="Low complexity" evidence="6">
    <location>
        <begin position="300"/>
        <end position="312"/>
    </location>
</feature>
<dbReference type="OrthoDB" id="20886at2759"/>
<keyword evidence="8" id="KW-1185">Reference proteome</keyword>
<keyword evidence="5" id="KW-0539">Nucleus</keyword>
<dbReference type="SMART" id="SM01401">
    <property type="entry name" value="Sds3"/>
    <property type="match status" value="1"/>
</dbReference>
<feature type="compositionally biased region" description="Low complexity" evidence="6">
    <location>
        <begin position="1342"/>
        <end position="1358"/>
    </location>
</feature>
<keyword evidence="4" id="KW-0804">Transcription</keyword>
<evidence type="ECO:0000313" key="8">
    <source>
        <dbReference type="Proteomes" id="UP000807306"/>
    </source>
</evidence>
<sequence length="1530" mass="164890">MASSTLSLDSLSSPSPSPSPPPTTSGTKSKQSNTGSTATVPKAATAALDSDSELSELTDDDQEGIVSGDKRDRGASSAAASSSKATAGPPAHSAQTATRVAPPTAESSVDDEDDENDNNTGTSSTNHISRGAAGKRGSHQRTHSTTSRRGAGRKKRSSIVPAPMWGWAETKTTASSSANVEEEEEEIPGPPRAMEEEEEEPPEEEEEVVGDGDYDTSYNNGRDDSAGIEEYEEEEGGFVNQRRLGPYVTQRLPGIRSFYRRGRGGGKGGRRQAAVVSSRKPVNDEEEDEPIPNGDDVDDASASGSEYNNSSSTRKKAHRATTRARGGSVAASRKRKEGGGHESSASEAPVNATGKRKMKKASRAQQRITTLHEGENLLEDDAASEPPNVAVDAGTGDENTEDEEDITPRKTVPAAIPSASSQSPTRSTLPALKPLSAIGHVSTANPGAANLTALAVIADLDQPTMLESAGDAGKIISPSSSSGAAAVEMEDIVSKLATQDPSVPTSVDPTPAVSTVNSDTEAESKGWTTKTRKATRTLSTSKKALKVSTSSLGDEDQTENGDEQADVMDVDPEAKDDDKDVDMEGDEREEIDEEDVEDEAEDDEQVPADEDAAEVEVEAEIEGEDEAGDGDEEPGEPGADNDEEQEKDNEEVENEEEPSPDVELEDQEIELQPAHRAEALDVLASIELKFALLRERVYVEKMENLAWEETMIQSSVHPEMLHLQKEMTNRRDKRLQLASRKRSFEVANASKRRKADEDGVWSWWKLSVEDLQTDMIAETNRKRRKLERDRRATERPQPIRRIPLPPPIETVPPHQPPSIRKIIKSYPFDSARKHSSKTHSRRHAPPAHFTNGQLPSRNLIYPEISTLSAGDISSDLEYLFQNRRIPSTSFDGIQYGNAQPPPPLWGQSLGSQRNGSGLGRTMSMGLGMGVNNGSFPPSNSQTSIMGPPPPPSTHGMGYDIYQADSSFTNSGPSGPPSRIDQASGSYGAGSGRSRPPYSMEHEMSTMGPAPGAGHQLLPNHPYFGNAGPGPSVMKNGRRSLSPPPSQMPSNGAGPPGMRMNGGWMGMPVKNSDRDMRMAIEEDERMRERERDKDRRRGTGGDRDKELERREQWEDAERERLRDRDRDSHRAGPGLEPHHHPNRPHHHHIVHRHGPPHASSSLPSPGPSGPGNALPIVHSPRSGREYDGPRPTQNHATTEIIMLSSNKPSQRPRDRDTPVGPPHAPADYRERDRERDMHKLYAQRPTSRPPLDGNDDRHERPLATPFAMAPTHMQQSSAGPLQINGGGSSSSSPKHQPVWNTPAGAEDPSYRTAAAYPVHGEPHRSPNQSHRYPPGGIPPPPLGRGIPSSTSSSSSLRMGSPPPPNRSRPPLSPPYLGPSNTHRSPITSPKMRPPSPILGKLLGPGRIATPTGHQPTSISHTPPGPLSSSVLDPMLKNGTNTPNYPLSSRTASPLMSSLHPPPPNMNGSRTTVNGNGIAGLGSVGSALDRERERERQMLSSVGPPRMSTSLMSTPLPVPPPKLTTASMADGR</sequence>
<feature type="compositionally biased region" description="Polar residues" evidence="6">
    <location>
        <begin position="496"/>
        <end position="519"/>
    </location>
</feature>
<feature type="compositionally biased region" description="Acidic residues" evidence="6">
    <location>
        <begin position="553"/>
        <end position="571"/>
    </location>
</feature>
<protein>
    <submittedName>
        <fullName evidence="7">Sds3-like-domain-containing protein</fullName>
    </submittedName>
</protein>
<dbReference type="PANTHER" id="PTHR21964">
    <property type="entry name" value="BREAST CANCER METASTASIS-SUPPRESSOR 1"/>
    <property type="match status" value="1"/>
</dbReference>
<feature type="region of interest" description="Disordered" evidence="6">
    <location>
        <begin position="830"/>
        <end position="854"/>
    </location>
</feature>
<organism evidence="7 8">
    <name type="scientific">Crepidotus variabilis</name>
    <dbReference type="NCBI Taxonomy" id="179855"/>
    <lineage>
        <taxon>Eukaryota</taxon>
        <taxon>Fungi</taxon>
        <taxon>Dikarya</taxon>
        <taxon>Basidiomycota</taxon>
        <taxon>Agaricomycotina</taxon>
        <taxon>Agaricomycetes</taxon>
        <taxon>Agaricomycetidae</taxon>
        <taxon>Agaricales</taxon>
        <taxon>Agaricineae</taxon>
        <taxon>Crepidotaceae</taxon>
        <taxon>Crepidotus</taxon>
    </lineage>
</organism>
<feature type="compositionally biased region" description="Low complexity" evidence="6">
    <location>
        <begin position="413"/>
        <end position="424"/>
    </location>
</feature>
<feature type="compositionally biased region" description="Acidic residues" evidence="6">
    <location>
        <begin position="284"/>
        <end position="299"/>
    </location>
</feature>
<feature type="compositionally biased region" description="Low complexity" evidence="6">
    <location>
        <begin position="1"/>
        <end position="14"/>
    </location>
</feature>
<feature type="region of interest" description="Disordered" evidence="6">
    <location>
        <begin position="1023"/>
        <end position="1530"/>
    </location>
</feature>